<dbReference type="InterPro" id="IPR000778">
    <property type="entry name" value="Cyt_b245_heavy_chain"/>
</dbReference>
<feature type="transmembrane region" description="Helical" evidence="3">
    <location>
        <begin position="16"/>
        <end position="35"/>
    </location>
</feature>
<dbReference type="GeneID" id="18937279"/>
<dbReference type="SFLD" id="SFLDG01169">
    <property type="entry name" value="NADPH_oxidase_subgroup_(NOX)"/>
    <property type="match status" value="1"/>
</dbReference>
<dbReference type="InterPro" id="IPR013112">
    <property type="entry name" value="FAD-bd_8"/>
</dbReference>
<dbReference type="InterPro" id="IPR039261">
    <property type="entry name" value="FNR_nucleotide-bd"/>
</dbReference>
<dbReference type="CDD" id="cd06186">
    <property type="entry name" value="NOX_Duox_like_FAD_NADP"/>
    <property type="match status" value="1"/>
</dbReference>
<dbReference type="AlphaFoldDB" id="F4S9S9"/>
<dbReference type="Proteomes" id="UP000001072">
    <property type="component" value="Unassembled WGS sequence"/>
</dbReference>
<dbReference type="InterPro" id="IPR017938">
    <property type="entry name" value="Riboflavin_synthase-like_b-brl"/>
</dbReference>
<dbReference type="Pfam" id="PF08030">
    <property type="entry name" value="NAD_binding_6"/>
    <property type="match status" value="1"/>
</dbReference>
<dbReference type="HOGENOM" id="CLU_005646_3_0_1"/>
<gene>
    <name evidence="5" type="ORF">MELLADRAFT_95564</name>
</gene>
<keyword evidence="1" id="KW-0813">Transport</keyword>
<dbReference type="GO" id="GO:0043020">
    <property type="term" value="C:NADPH oxidase complex"/>
    <property type="evidence" value="ECO:0007669"/>
    <property type="project" value="TreeGrafter"/>
</dbReference>
<feature type="transmembrane region" description="Helical" evidence="3">
    <location>
        <begin position="158"/>
        <end position="179"/>
    </location>
</feature>
<evidence type="ECO:0000313" key="5">
    <source>
        <dbReference type="EMBL" id="EGF98567.1"/>
    </source>
</evidence>
<dbReference type="GO" id="GO:0006811">
    <property type="term" value="P:monoatomic ion transport"/>
    <property type="evidence" value="ECO:0007669"/>
    <property type="project" value="UniProtKB-KW"/>
</dbReference>
<proteinExistence type="predicted"/>
<reference evidence="6" key="1">
    <citation type="journal article" date="2011" name="Proc. Natl. Acad. Sci. U.S.A.">
        <title>Obligate biotrophy features unraveled by the genomic analysis of rust fungi.</title>
        <authorList>
            <person name="Duplessis S."/>
            <person name="Cuomo C.A."/>
            <person name="Lin Y.-C."/>
            <person name="Aerts A."/>
            <person name="Tisserant E."/>
            <person name="Veneault-Fourrey C."/>
            <person name="Joly D.L."/>
            <person name="Hacquard S."/>
            <person name="Amselem J."/>
            <person name="Cantarel B.L."/>
            <person name="Chiu R."/>
            <person name="Coutinho P.M."/>
            <person name="Feau N."/>
            <person name="Field M."/>
            <person name="Frey P."/>
            <person name="Gelhaye E."/>
            <person name="Goldberg J."/>
            <person name="Grabherr M.G."/>
            <person name="Kodira C.D."/>
            <person name="Kohler A."/>
            <person name="Kuees U."/>
            <person name="Lindquist E.A."/>
            <person name="Lucas S.M."/>
            <person name="Mago R."/>
            <person name="Mauceli E."/>
            <person name="Morin E."/>
            <person name="Murat C."/>
            <person name="Pangilinan J.L."/>
            <person name="Park R."/>
            <person name="Pearson M."/>
            <person name="Quesneville H."/>
            <person name="Rouhier N."/>
            <person name="Sakthikumar S."/>
            <person name="Salamov A.A."/>
            <person name="Schmutz J."/>
            <person name="Selles B."/>
            <person name="Shapiro H."/>
            <person name="Tanguay P."/>
            <person name="Tuskan G.A."/>
            <person name="Henrissat B."/>
            <person name="Van de Peer Y."/>
            <person name="Rouze P."/>
            <person name="Ellis J.G."/>
            <person name="Dodds P.N."/>
            <person name="Schein J.E."/>
            <person name="Zhong S."/>
            <person name="Hamelin R.C."/>
            <person name="Grigoriev I.V."/>
            <person name="Szabo L.J."/>
            <person name="Martin F."/>
        </authorList>
    </citation>
    <scope>NUCLEOTIDE SEQUENCE [LARGE SCALE GENOMIC DNA]</scope>
    <source>
        <strain evidence="6">98AG31 / pathotype 3-4-7</strain>
    </source>
</reference>
<keyword evidence="3" id="KW-0812">Transmembrane</keyword>
<dbReference type="GO" id="GO:0016175">
    <property type="term" value="F:superoxide-generating NAD(P)H oxidase activity"/>
    <property type="evidence" value="ECO:0007669"/>
    <property type="project" value="TreeGrafter"/>
</dbReference>
<dbReference type="InterPro" id="IPR017927">
    <property type="entry name" value="FAD-bd_FR_type"/>
</dbReference>
<keyword evidence="2" id="KW-0560">Oxidoreductase</keyword>
<evidence type="ECO:0000313" key="6">
    <source>
        <dbReference type="Proteomes" id="UP000001072"/>
    </source>
</evidence>
<dbReference type="VEuPathDB" id="FungiDB:MELLADRAFT_95564"/>
<dbReference type="InParanoid" id="F4S9S9"/>
<evidence type="ECO:0000256" key="2">
    <source>
        <dbReference type="ARBA" id="ARBA00023002"/>
    </source>
</evidence>
<keyword evidence="3" id="KW-1133">Transmembrane helix</keyword>
<dbReference type="Gene3D" id="2.40.30.10">
    <property type="entry name" value="Translation factors"/>
    <property type="match status" value="1"/>
</dbReference>
<dbReference type="eggNOG" id="KOG0039">
    <property type="taxonomic scope" value="Eukaryota"/>
</dbReference>
<dbReference type="InterPro" id="IPR050369">
    <property type="entry name" value="RBOH/FRE"/>
</dbReference>
<dbReference type="PROSITE" id="PS51384">
    <property type="entry name" value="FAD_FR"/>
    <property type="match status" value="1"/>
</dbReference>
<sequence length="530" mass="60615">MSFSKTFKRQFTARRLLFYLIWHGVHAALFVWGWYSQKSNDQLAILNLLTYSVWISRGAGLCLVLDGALIFLPVCRKTISFLRPKLTWLMPLNEVHTTAHYRNMYLVEATQVRPNTAVGIMYTETGPLTGHIMLLIMVLMATTAHWRVRRQCFEAFWYTHQLAFFWAIAFFSHASGCFVRGALPGAEVKCIGYNGIYYEIFGGVLYFSERVWREIAARRQTRITSVLLHPSGTVELRFQKPSFKYVPGQWLFLQMPEVSRFQWHPFTISSAPDEPHISLHMRQVGDFTRAVGQRLGATPKLAKQLDSMVKPGVKGQDARTTGFVDISSVRNIRLPTIRIDGPHGAPAEDVFKFQFAVLIGAGIGVTPFSSILKNIYFKYQRGELHRLRKVHFIWLNKEPASFGWFRDVLRGLEESIQEPDFLQMDMYLTGHLDTDTVMNVTLNSAKSQYDALTGLEAGTHFGRPDWKRDVFEPAKNTVNSFSALEGEEKSRKVGVFFCGPSDLGRVLKTHCKEIKSSNCSFEFYKEHCET</sequence>
<dbReference type="OrthoDB" id="167398at2759"/>
<evidence type="ECO:0000259" key="4">
    <source>
        <dbReference type="PROSITE" id="PS51384"/>
    </source>
</evidence>
<organism evidence="6">
    <name type="scientific">Melampsora larici-populina (strain 98AG31 / pathotype 3-4-7)</name>
    <name type="common">Poplar leaf rust fungus</name>
    <dbReference type="NCBI Taxonomy" id="747676"/>
    <lineage>
        <taxon>Eukaryota</taxon>
        <taxon>Fungi</taxon>
        <taxon>Dikarya</taxon>
        <taxon>Basidiomycota</taxon>
        <taxon>Pucciniomycotina</taxon>
        <taxon>Pucciniomycetes</taxon>
        <taxon>Pucciniales</taxon>
        <taxon>Melampsoraceae</taxon>
        <taxon>Melampsora</taxon>
    </lineage>
</organism>
<dbReference type="Pfam" id="PF08022">
    <property type="entry name" value="FAD_binding_8"/>
    <property type="match status" value="1"/>
</dbReference>
<feature type="domain" description="FAD-binding FR-type" evidence="4">
    <location>
        <begin position="210"/>
        <end position="349"/>
    </location>
</feature>
<feature type="transmembrane region" description="Helical" evidence="3">
    <location>
        <begin position="55"/>
        <end position="75"/>
    </location>
</feature>
<accession>F4S9S9</accession>
<dbReference type="Gene3D" id="3.40.50.80">
    <property type="entry name" value="Nucleotide-binding domain of ferredoxin-NADP reductase (FNR) module"/>
    <property type="match status" value="1"/>
</dbReference>
<protein>
    <recommendedName>
        <fullName evidence="4">FAD-binding FR-type domain-containing protein</fullName>
    </recommendedName>
</protein>
<dbReference type="SUPFAM" id="SSF63380">
    <property type="entry name" value="Riboflavin synthase domain-like"/>
    <property type="match status" value="1"/>
</dbReference>
<dbReference type="SUPFAM" id="SSF52343">
    <property type="entry name" value="Ferredoxin reductase-like, C-terminal NADP-linked domain"/>
    <property type="match status" value="1"/>
</dbReference>
<dbReference type="GO" id="GO:0006952">
    <property type="term" value="P:defense response"/>
    <property type="evidence" value="ECO:0007669"/>
    <property type="project" value="TreeGrafter"/>
</dbReference>
<feature type="transmembrane region" description="Helical" evidence="3">
    <location>
        <begin position="128"/>
        <end position="146"/>
    </location>
</feature>
<dbReference type="KEGG" id="mlr:MELLADRAFT_95564"/>
<dbReference type="InterPro" id="IPR013121">
    <property type="entry name" value="Fe_red_NAD-bd_6"/>
</dbReference>
<evidence type="ECO:0000256" key="1">
    <source>
        <dbReference type="ARBA" id="ARBA00022982"/>
    </source>
</evidence>
<dbReference type="EMBL" id="GL883173">
    <property type="protein sequence ID" value="EGF98567.1"/>
    <property type="molecule type" value="Genomic_DNA"/>
</dbReference>
<name>F4S9S9_MELLP</name>
<dbReference type="PANTHER" id="PTHR11972:SF39">
    <property type="entry name" value="FAD-BINDING FR-TYPE DOMAIN-CONTAINING PROTEIN"/>
    <property type="match status" value="1"/>
</dbReference>
<keyword evidence="1" id="KW-0249">Electron transport</keyword>
<dbReference type="PRINTS" id="PR00466">
    <property type="entry name" value="GP91PHOX"/>
</dbReference>
<dbReference type="RefSeq" id="XP_007418144.1">
    <property type="nucleotide sequence ID" value="XM_007418082.1"/>
</dbReference>
<dbReference type="GO" id="GO:0042554">
    <property type="term" value="P:superoxide anion generation"/>
    <property type="evidence" value="ECO:0007669"/>
    <property type="project" value="TreeGrafter"/>
</dbReference>
<evidence type="ECO:0000256" key="3">
    <source>
        <dbReference type="SAM" id="Phobius"/>
    </source>
</evidence>
<keyword evidence="3" id="KW-0472">Membrane</keyword>
<dbReference type="PANTHER" id="PTHR11972">
    <property type="entry name" value="NADPH OXIDASE"/>
    <property type="match status" value="1"/>
</dbReference>
<keyword evidence="6" id="KW-1185">Reference proteome</keyword>